<keyword evidence="1" id="KW-0808">Transferase</keyword>
<gene>
    <name evidence="1" type="ORF">H8S44_13135</name>
</gene>
<organism evidence="1 2">
    <name type="scientific">Anaerosacchariphilus hominis</name>
    <dbReference type="NCBI Taxonomy" id="2763017"/>
    <lineage>
        <taxon>Bacteria</taxon>
        <taxon>Bacillati</taxon>
        <taxon>Bacillota</taxon>
        <taxon>Clostridia</taxon>
        <taxon>Lachnospirales</taxon>
        <taxon>Lachnospiraceae</taxon>
        <taxon>Anaerosacchariphilus</taxon>
    </lineage>
</organism>
<dbReference type="Gene3D" id="3.40.50.300">
    <property type="entry name" value="P-loop containing nucleotide triphosphate hydrolases"/>
    <property type="match status" value="1"/>
</dbReference>
<dbReference type="RefSeq" id="WP_186872540.1">
    <property type="nucleotide sequence ID" value="NZ_JACOOR010000008.1"/>
</dbReference>
<accession>A0A923LEM1</accession>
<proteinExistence type="predicted"/>
<name>A0A923LEM1_9FIRM</name>
<keyword evidence="2" id="KW-1185">Reference proteome</keyword>
<comment type="caution">
    <text evidence="1">The sequence shown here is derived from an EMBL/GenBank/DDBJ whole genome shotgun (WGS) entry which is preliminary data.</text>
</comment>
<dbReference type="EMBL" id="JACOOR010000008">
    <property type="protein sequence ID" value="MBC5660704.1"/>
    <property type="molecule type" value="Genomic_DNA"/>
</dbReference>
<protein>
    <submittedName>
        <fullName evidence="1">Cytidylate kinase-like family protein</fullName>
    </submittedName>
</protein>
<reference evidence="1" key="1">
    <citation type="submission" date="2020-08" db="EMBL/GenBank/DDBJ databases">
        <title>Genome public.</title>
        <authorList>
            <person name="Liu C."/>
            <person name="Sun Q."/>
        </authorList>
    </citation>
    <scope>NUCLEOTIDE SEQUENCE</scope>
    <source>
        <strain evidence="1">NSJ-68</strain>
    </source>
</reference>
<dbReference type="InterPro" id="IPR027417">
    <property type="entry name" value="P-loop_NTPase"/>
</dbReference>
<dbReference type="AlphaFoldDB" id="A0A923LEM1"/>
<keyword evidence="1" id="KW-0418">Kinase</keyword>
<evidence type="ECO:0000313" key="2">
    <source>
        <dbReference type="Proteomes" id="UP000649345"/>
    </source>
</evidence>
<sequence>MDHFIIAITRTCGSGATSIGRILAKNLGVELYDRNILRLASDDSGISEELFARADEDQKQSLLFRASQKVYTGGLIPPEKEDFTSNNNLFNYQAKVLRELADESSYVVIGRAADYVLRDKPDLVRVYIYASREKCIQKEMNRQKIDWKAADRFISKTDKYRRDYYRYFTGQEWENMQNYDLCINTTQMTYEQAAKAIQDFAENMLSAKQ</sequence>
<dbReference type="GO" id="GO:0016301">
    <property type="term" value="F:kinase activity"/>
    <property type="evidence" value="ECO:0007669"/>
    <property type="project" value="UniProtKB-KW"/>
</dbReference>
<dbReference type="SUPFAM" id="SSF52540">
    <property type="entry name" value="P-loop containing nucleoside triphosphate hydrolases"/>
    <property type="match status" value="1"/>
</dbReference>
<dbReference type="Pfam" id="PF13189">
    <property type="entry name" value="Cytidylate_kin2"/>
    <property type="match status" value="1"/>
</dbReference>
<dbReference type="Proteomes" id="UP000649345">
    <property type="component" value="Unassembled WGS sequence"/>
</dbReference>
<evidence type="ECO:0000313" key="1">
    <source>
        <dbReference type="EMBL" id="MBC5660704.1"/>
    </source>
</evidence>